<feature type="compositionally biased region" description="Basic and acidic residues" evidence="1">
    <location>
        <begin position="132"/>
        <end position="150"/>
    </location>
</feature>
<name>A0A0A9AQT2_ARUDO</name>
<reference evidence="2" key="2">
    <citation type="journal article" date="2015" name="Data Brief">
        <title>Shoot transcriptome of the giant reed, Arundo donax.</title>
        <authorList>
            <person name="Barrero R.A."/>
            <person name="Guerrero F.D."/>
            <person name="Moolhuijzen P."/>
            <person name="Goolsby J.A."/>
            <person name="Tidwell J."/>
            <person name="Bellgard S.E."/>
            <person name="Bellgard M.I."/>
        </authorList>
    </citation>
    <scope>NUCLEOTIDE SEQUENCE</scope>
    <source>
        <tissue evidence="2">Shoot tissue taken approximately 20 cm above the soil surface</tissue>
    </source>
</reference>
<protein>
    <submittedName>
        <fullName evidence="2">Uncharacterized protein</fullName>
    </submittedName>
</protein>
<feature type="region of interest" description="Disordered" evidence="1">
    <location>
        <begin position="90"/>
        <end position="189"/>
    </location>
</feature>
<proteinExistence type="predicted"/>
<evidence type="ECO:0000313" key="2">
    <source>
        <dbReference type="EMBL" id="JAD52223.1"/>
    </source>
</evidence>
<reference evidence="2" key="1">
    <citation type="submission" date="2014-09" db="EMBL/GenBank/DDBJ databases">
        <authorList>
            <person name="Magalhaes I.L.F."/>
            <person name="Oliveira U."/>
            <person name="Santos F.R."/>
            <person name="Vidigal T.H.D.A."/>
            <person name="Brescovit A.D."/>
            <person name="Santos A.J."/>
        </authorList>
    </citation>
    <scope>NUCLEOTIDE SEQUENCE</scope>
    <source>
        <tissue evidence="2">Shoot tissue taken approximately 20 cm above the soil surface</tissue>
    </source>
</reference>
<organism evidence="2">
    <name type="scientific">Arundo donax</name>
    <name type="common">Giant reed</name>
    <name type="synonym">Donax arundinaceus</name>
    <dbReference type="NCBI Taxonomy" id="35708"/>
    <lineage>
        <taxon>Eukaryota</taxon>
        <taxon>Viridiplantae</taxon>
        <taxon>Streptophyta</taxon>
        <taxon>Embryophyta</taxon>
        <taxon>Tracheophyta</taxon>
        <taxon>Spermatophyta</taxon>
        <taxon>Magnoliopsida</taxon>
        <taxon>Liliopsida</taxon>
        <taxon>Poales</taxon>
        <taxon>Poaceae</taxon>
        <taxon>PACMAD clade</taxon>
        <taxon>Arundinoideae</taxon>
        <taxon>Arundineae</taxon>
        <taxon>Arundo</taxon>
    </lineage>
</organism>
<feature type="compositionally biased region" description="Basic and acidic residues" evidence="1">
    <location>
        <begin position="180"/>
        <end position="189"/>
    </location>
</feature>
<accession>A0A0A9AQT2</accession>
<sequence length="189" mass="20663">MASVRSLLGVEELIELHGEEKNVRVSVQKRIASLREGKQMRNLLSEKAKNKAWTVFGLERLEPVVAIHDAIERTEALLDKLITRTDPATVLSAGSSSSRRRLSAARSCVPRPRSPPRRQPAGADVAPPGPAARRDRWRRWDGPRAHEEGSSHAPCCSGPGEGRARGGLGWGSSPEGPQASEKEEVMRQL</sequence>
<evidence type="ECO:0000256" key="1">
    <source>
        <dbReference type="SAM" id="MobiDB-lite"/>
    </source>
</evidence>
<feature type="compositionally biased region" description="Gly residues" evidence="1">
    <location>
        <begin position="159"/>
        <end position="170"/>
    </location>
</feature>
<dbReference type="AlphaFoldDB" id="A0A0A9AQT2"/>
<dbReference type="EMBL" id="GBRH01245672">
    <property type="protein sequence ID" value="JAD52223.1"/>
    <property type="molecule type" value="Transcribed_RNA"/>
</dbReference>